<dbReference type="PANTHER" id="PTHR31451:SF39">
    <property type="entry name" value="MANNAN ENDO-1,4-BETA-MANNOSIDASE 1"/>
    <property type="match status" value="1"/>
</dbReference>
<evidence type="ECO:0000313" key="2">
    <source>
        <dbReference type="Proteomes" id="UP001630127"/>
    </source>
</evidence>
<proteinExistence type="predicted"/>
<dbReference type="Gene3D" id="3.20.20.80">
    <property type="entry name" value="Glycosidases"/>
    <property type="match status" value="1"/>
</dbReference>
<dbReference type="SUPFAM" id="SSF51445">
    <property type="entry name" value="(Trans)glycosidases"/>
    <property type="match status" value="1"/>
</dbReference>
<dbReference type="AlphaFoldDB" id="A0ABD3A9X1"/>
<dbReference type="GO" id="GO:0016985">
    <property type="term" value="F:mannan endo-1,4-beta-mannosidase activity"/>
    <property type="evidence" value="ECO:0007669"/>
    <property type="project" value="UniProtKB-EC"/>
</dbReference>
<dbReference type="InterPro" id="IPR045053">
    <property type="entry name" value="MAN-like"/>
</dbReference>
<name>A0ABD3A9X1_9GENT</name>
<reference evidence="1 2" key="1">
    <citation type="submission" date="2024-11" db="EMBL/GenBank/DDBJ databases">
        <title>A near-complete genome assembly of Cinchona calisaya.</title>
        <authorList>
            <person name="Lian D.C."/>
            <person name="Zhao X.W."/>
            <person name="Wei L."/>
        </authorList>
    </citation>
    <scope>NUCLEOTIDE SEQUENCE [LARGE SCALE GENOMIC DNA]</scope>
    <source>
        <tissue evidence="1">Nenye</tissue>
    </source>
</reference>
<evidence type="ECO:0008006" key="3">
    <source>
        <dbReference type="Google" id="ProtNLM"/>
    </source>
</evidence>
<dbReference type="Proteomes" id="UP001630127">
    <property type="component" value="Unassembled WGS sequence"/>
</dbReference>
<comment type="caution">
    <text evidence="1">The sequence shown here is derived from an EMBL/GenBank/DDBJ whole genome shotgun (WGS) entry which is preliminary data.</text>
</comment>
<sequence>MSLSNNEAVAQYVDRWIKARIDDSSYVLGKPLLLTEFGKSSRSPGYQVVARETYLPNIYNSIYTCARTNGTCGGALFWQLMAQGMENLSDGYEIVLEQSPSTVGVIAQQSNGLSSLI</sequence>
<evidence type="ECO:0000313" key="1">
    <source>
        <dbReference type="EMBL" id="KAL3528019.1"/>
    </source>
</evidence>
<dbReference type="InterPro" id="IPR017853">
    <property type="entry name" value="GH"/>
</dbReference>
<dbReference type="EMBL" id="JBJUIK010000005">
    <property type="protein sequence ID" value="KAL3528019.1"/>
    <property type="molecule type" value="Genomic_DNA"/>
</dbReference>
<organism evidence="1 2">
    <name type="scientific">Cinchona calisaya</name>
    <dbReference type="NCBI Taxonomy" id="153742"/>
    <lineage>
        <taxon>Eukaryota</taxon>
        <taxon>Viridiplantae</taxon>
        <taxon>Streptophyta</taxon>
        <taxon>Embryophyta</taxon>
        <taxon>Tracheophyta</taxon>
        <taxon>Spermatophyta</taxon>
        <taxon>Magnoliopsida</taxon>
        <taxon>eudicotyledons</taxon>
        <taxon>Gunneridae</taxon>
        <taxon>Pentapetalae</taxon>
        <taxon>asterids</taxon>
        <taxon>lamiids</taxon>
        <taxon>Gentianales</taxon>
        <taxon>Rubiaceae</taxon>
        <taxon>Cinchonoideae</taxon>
        <taxon>Cinchoneae</taxon>
        <taxon>Cinchona</taxon>
    </lineage>
</organism>
<keyword evidence="2" id="KW-1185">Reference proteome</keyword>
<gene>
    <name evidence="1" type="ORF">ACH5RR_012675</name>
</gene>
<accession>A0ABD3A9X1</accession>
<protein>
    <recommendedName>
        <fullName evidence="3">Mannan endo-1,4-beta-mannosidase</fullName>
    </recommendedName>
</protein>
<dbReference type="GO" id="GO:0005576">
    <property type="term" value="C:extracellular region"/>
    <property type="evidence" value="ECO:0007669"/>
    <property type="project" value="UniProtKB-SubCell"/>
</dbReference>
<dbReference type="PANTHER" id="PTHR31451">
    <property type="match status" value="1"/>
</dbReference>